<feature type="compositionally biased region" description="Low complexity" evidence="5">
    <location>
        <begin position="174"/>
        <end position="187"/>
    </location>
</feature>
<protein>
    <recommendedName>
        <fullName evidence="4">Lipopolysaccharide export system protein LptA</fullName>
    </recommendedName>
</protein>
<dbReference type="Gene3D" id="2.60.450.10">
    <property type="entry name" value="Lipopolysaccharide (LPS) transport protein A like domain"/>
    <property type="match status" value="1"/>
</dbReference>
<evidence type="ECO:0000256" key="3">
    <source>
        <dbReference type="ARBA" id="ARBA00022764"/>
    </source>
</evidence>
<keyword evidence="8" id="KW-1185">Reference proteome</keyword>
<dbReference type="GO" id="GO:0015920">
    <property type="term" value="P:lipopolysaccharide transport"/>
    <property type="evidence" value="ECO:0007669"/>
    <property type="project" value="UniProtKB-UniRule"/>
</dbReference>
<evidence type="ECO:0000256" key="1">
    <source>
        <dbReference type="ARBA" id="ARBA00022448"/>
    </source>
</evidence>
<evidence type="ECO:0000256" key="4">
    <source>
        <dbReference type="HAMAP-Rule" id="MF_01914"/>
    </source>
</evidence>
<dbReference type="GO" id="GO:0009279">
    <property type="term" value="C:cell outer membrane"/>
    <property type="evidence" value="ECO:0007669"/>
    <property type="project" value="TreeGrafter"/>
</dbReference>
<organism evidence="7 8">
    <name type="scientific">Pseudomaricurvus hydrocarbonicus</name>
    <dbReference type="NCBI Taxonomy" id="1470433"/>
    <lineage>
        <taxon>Bacteria</taxon>
        <taxon>Pseudomonadati</taxon>
        <taxon>Pseudomonadota</taxon>
        <taxon>Gammaproteobacteria</taxon>
        <taxon>Cellvibrionales</taxon>
        <taxon>Cellvibrionaceae</taxon>
        <taxon>Pseudomaricurvus</taxon>
    </lineage>
</organism>
<gene>
    <name evidence="4 7" type="primary">lptA</name>
    <name evidence="7" type="ORF">G8770_01945</name>
</gene>
<dbReference type="InterPro" id="IPR005653">
    <property type="entry name" value="OstA-like_N"/>
</dbReference>
<dbReference type="AlphaFoldDB" id="A0A9E5JPP0"/>
<reference evidence="7" key="1">
    <citation type="submission" date="2020-03" db="EMBL/GenBank/DDBJ databases">
        <authorList>
            <person name="Guo F."/>
        </authorList>
    </citation>
    <scope>NUCLEOTIDE SEQUENCE</scope>
    <source>
        <strain evidence="7">JCM 30134</strain>
    </source>
</reference>
<accession>A0A9E5JPP0</accession>
<dbReference type="RefSeq" id="WP_167181193.1">
    <property type="nucleotide sequence ID" value="NZ_JAAONZ010000001.1"/>
</dbReference>
<dbReference type="GO" id="GO:0043165">
    <property type="term" value="P:Gram-negative-bacterium-type cell outer membrane assembly"/>
    <property type="evidence" value="ECO:0007669"/>
    <property type="project" value="UniProtKB-UniRule"/>
</dbReference>
<evidence type="ECO:0000256" key="5">
    <source>
        <dbReference type="SAM" id="MobiDB-lite"/>
    </source>
</evidence>
<sequence length="187" mass="20168" precursor="true">MNLNKLAAFATLALTLAGFSPALFALASDKSQPIYISSDRAERNEKLGVTTYTGSVEMNQGTLQIHADKVVIHSINNEITRIIATGSPAEYQQKPATDKQLVIARGNKIEYLLDTEKLHLTGNASLRQGDGTMLTGKLINYDTKESVVRAEGNTNSSAPERIHMVIPPKAKAEPQNNSSSSSSNPSQ</sequence>
<dbReference type="NCBIfam" id="TIGR03002">
    <property type="entry name" value="outer_YhbN_LptA"/>
    <property type="match status" value="1"/>
</dbReference>
<name>A0A9E5JPP0_9GAMM</name>
<evidence type="ECO:0000313" key="7">
    <source>
        <dbReference type="EMBL" id="NHO64308.1"/>
    </source>
</evidence>
<dbReference type="GO" id="GO:0001530">
    <property type="term" value="F:lipopolysaccharide binding"/>
    <property type="evidence" value="ECO:0007669"/>
    <property type="project" value="InterPro"/>
</dbReference>
<keyword evidence="1 4" id="KW-0813">Transport</keyword>
<dbReference type="Pfam" id="PF03968">
    <property type="entry name" value="LptD_N"/>
    <property type="match status" value="1"/>
</dbReference>
<dbReference type="Proteomes" id="UP000787472">
    <property type="component" value="Unassembled WGS sequence"/>
</dbReference>
<dbReference type="EMBL" id="JAAONZ010000001">
    <property type="protein sequence ID" value="NHO64308.1"/>
    <property type="molecule type" value="Genomic_DNA"/>
</dbReference>
<dbReference type="InterPro" id="IPR014340">
    <property type="entry name" value="LptA"/>
</dbReference>
<dbReference type="GO" id="GO:0030288">
    <property type="term" value="C:outer membrane-bounded periplasmic space"/>
    <property type="evidence" value="ECO:0007669"/>
    <property type="project" value="TreeGrafter"/>
</dbReference>
<keyword evidence="2 4" id="KW-0732">Signal</keyword>
<evidence type="ECO:0000259" key="6">
    <source>
        <dbReference type="Pfam" id="PF03968"/>
    </source>
</evidence>
<feature type="region of interest" description="Disordered" evidence="5">
    <location>
        <begin position="150"/>
        <end position="187"/>
    </location>
</feature>
<feature type="signal peptide" evidence="4">
    <location>
        <begin position="1"/>
        <end position="27"/>
    </location>
</feature>
<comment type="function">
    <text evidence="4">Involved in the assembly of lipopolysaccharide (LPS). Required for the translocation of LPS from the inner membrane to the outer membrane. May form a bridge between the inner membrane and the outer membrane, via interactions with LptC and LptD, thereby facilitating LPS transfer across the periplasm.</text>
</comment>
<dbReference type="PANTHER" id="PTHR36504">
    <property type="entry name" value="LIPOPOLYSACCHARIDE EXPORT SYSTEM PROTEIN LPTA"/>
    <property type="match status" value="1"/>
</dbReference>
<dbReference type="PANTHER" id="PTHR36504:SF1">
    <property type="entry name" value="LIPOPOLYSACCHARIDE EXPORT SYSTEM PROTEIN LPTA"/>
    <property type="match status" value="1"/>
</dbReference>
<comment type="subunit">
    <text evidence="4">Component of the lipopolysaccharide transport and assembly complex.</text>
</comment>
<dbReference type="HAMAP" id="MF_01914">
    <property type="entry name" value="LPS_assembly_LptA"/>
    <property type="match status" value="1"/>
</dbReference>
<dbReference type="InterPro" id="IPR052037">
    <property type="entry name" value="LPS_export_LptA"/>
</dbReference>
<comment type="similarity">
    <text evidence="4">Belongs to the LptA family.</text>
</comment>
<feature type="domain" description="Organic solvent tolerance-like N-terminal" evidence="6">
    <location>
        <begin position="35"/>
        <end position="145"/>
    </location>
</feature>
<proteinExistence type="inferred from homology"/>
<keyword evidence="3 4" id="KW-0574">Periplasm</keyword>
<evidence type="ECO:0000313" key="8">
    <source>
        <dbReference type="Proteomes" id="UP000787472"/>
    </source>
</evidence>
<dbReference type="GO" id="GO:0017089">
    <property type="term" value="F:glycolipid transfer activity"/>
    <property type="evidence" value="ECO:0007669"/>
    <property type="project" value="TreeGrafter"/>
</dbReference>
<comment type="caution">
    <text evidence="7">The sequence shown here is derived from an EMBL/GenBank/DDBJ whole genome shotgun (WGS) entry which is preliminary data.</text>
</comment>
<comment type="subcellular location">
    <subcellularLocation>
        <location evidence="4">Periplasm</location>
    </subcellularLocation>
</comment>
<evidence type="ECO:0000256" key="2">
    <source>
        <dbReference type="ARBA" id="ARBA00022729"/>
    </source>
</evidence>
<feature type="chain" id="PRO_5039773913" description="Lipopolysaccharide export system protein LptA" evidence="4">
    <location>
        <begin position="28"/>
        <end position="187"/>
    </location>
</feature>